<sequence length="466" mass="50336">MPARPNLLVIMTDQQRADSLGCLGNHAVATPHLDGLAQSGVLFENAWCTNPICTPSRASFLTGHHLPRHQVETIDGELDPEEVLFPERLRGAGYRTGLVGKLHAQSGAIESRRRHPHDGFDVYDLYYGGGAMMGSPLNAYAPWVEARRPDVYQLLVEHEKAAGPIPAEVHMNAWAAERAAAFLDAEGGGGRPWFLMVSVFDPHNPYDDHPPEAEARVDEAALPPPIPPPAPGTVPPGVARHARDNYFGDYAEMTDEQVRRMRTGYHAEVGMIDDLVGRLLTHLDARGLAEETLVLFLSDHGDLLGDHGLLVKGPVVYDANLRVPAIVRWPGRVEAGMRHAGPIQLNDLTATLLHAAGVDAELPDAIDPLGCRRREIAINAYRNSGLGAGHKPHDPPIHLTCATDGRWTLARYHAGPGDPTPRGTQLFDRVADANQLHDLAGEPAGAEAEARLGAAINGFLAMEASP</sequence>
<keyword evidence="4" id="KW-0106">Calcium</keyword>
<dbReference type="GO" id="GO:0004065">
    <property type="term" value="F:arylsulfatase activity"/>
    <property type="evidence" value="ECO:0007669"/>
    <property type="project" value="TreeGrafter"/>
</dbReference>
<evidence type="ECO:0000256" key="1">
    <source>
        <dbReference type="ARBA" id="ARBA00008779"/>
    </source>
</evidence>
<feature type="domain" description="Sulfatase N-terminal" evidence="5">
    <location>
        <begin position="5"/>
        <end position="358"/>
    </location>
</feature>
<reference evidence="6 7" key="1">
    <citation type="submission" date="2012-02" db="EMBL/GenBank/DDBJ databases">
        <title>Complete genome sequence of Phycisphaera mikurensis NBRC 102666.</title>
        <authorList>
            <person name="Ankai A."/>
            <person name="Hosoyama A."/>
            <person name="Terui Y."/>
            <person name="Sekine M."/>
            <person name="Fukai R."/>
            <person name="Kato Y."/>
            <person name="Nakamura S."/>
            <person name="Yamada-Narita S."/>
            <person name="Kawakoshi A."/>
            <person name="Fukunaga Y."/>
            <person name="Yamazaki S."/>
            <person name="Fujita N."/>
        </authorList>
    </citation>
    <scope>NUCLEOTIDE SEQUENCE [LARGE SCALE GENOMIC DNA]</scope>
    <source>
        <strain evidence="7">NBRC 102666 / KCTC 22515 / FYK2301M01</strain>
    </source>
</reference>
<dbReference type="Proteomes" id="UP000007881">
    <property type="component" value="Chromosome"/>
</dbReference>
<gene>
    <name evidence="6" type="ordered locus">PSMK_11570</name>
</gene>
<organism evidence="6 7">
    <name type="scientific">Phycisphaera mikurensis (strain NBRC 102666 / KCTC 22515 / FYK2301M01)</name>
    <dbReference type="NCBI Taxonomy" id="1142394"/>
    <lineage>
        <taxon>Bacteria</taxon>
        <taxon>Pseudomonadati</taxon>
        <taxon>Planctomycetota</taxon>
        <taxon>Phycisphaerae</taxon>
        <taxon>Phycisphaerales</taxon>
        <taxon>Phycisphaeraceae</taxon>
        <taxon>Phycisphaera</taxon>
    </lineage>
</organism>
<dbReference type="EMBL" id="AP012338">
    <property type="protein sequence ID" value="BAM03316.1"/>
    <property type="molecule type" value="Genomic_DNA"/>
</dbReference>
<evidence type="ECO:0000313" key="7">
    <source>
        <dbReference type="Proteomes" id="UP000007881"/>
    </source>
</evidence>
<evidence type="ECO:0000256" key="4">
    <source>
        <dbReference type="ARBA" id="ARBA00022837"/>
    </source>
</evidence>
<accession>I0IDH8</accession>
<dbReference type="AlphaFoldDB" id="I0IDH8"/>
<keyword evidence="3 6" id="KW-0378">Hydrolase</keyword>
<dbReference type="eggNOG" id="COG3119">
    <property type="taxonomic scope" value="Bacteria"/>
</dbReference>
<name>I0IDH8_PHYMF</name>
<evidence type="ECO:0000256" key="3">
    <source>
        <dbReference type="ARBA" id="ARBA00022801"/>
    </source>
</evidence>
<dbReference type="InterPro" id="IPR024607">
    <property type="entry name" value="Sulfatase_CS"/>
</dbReference>
<dbReference type="InterPro" id="IPR050738">
    <property type="entry name" value="Sulfatase"/>
</dbReference>
<dbReference type="SUPFAM" id="SSF53649">
    <property type="entry name" value="Alkaline phosphatase-like"/>
    <property type="match status" value="1"/>
</dbReference>
<dbReference type="STRING" id="1142394.PSMK_11570"/>
<comment type="similarity">
    <text evidence="1">Belongs to the sulfatase family.</text>
</comment>
<dbReference type="OrthoDB" id="9762324at2"/>
<protein>
    <submittedName>
        <fullName evidence="6">Sulfatase</fullName>
        <ecNumber evidence="6">3.1.6.-</ecNumber>
    </submittedName>
</protein>
<keyword evidence="7" id="KW-1185">Reference proteome</keyword>
<dbReference type="EC" id="3.1.6.-" evidence="6"/>
<dbReference type="InterPro" id="IPR017850">
    <property type="entry name" value="Alkaline_phosphatase_core_sf"/>
</dbReference>
<keyword evidence="2" id="KW-0479">Metal-binding</keyword>
<proteinExistence type="inferred from homology"/>
<dbReference type="RefSeq" id="WP_014436535.1">
    <property type="nucleotide sequence ID" value="NC_017080.1"/>
</dbReference>
<dbReference type="PROSITE" id="PS00523">
    <property type="entry name" value="SULFATASE_1"/>
    <property type="match status" value="1"/>
</dbReference>
<dbReference type="Pfam" id="PF00884">
    <property type="entry name" value="Sulfatase"/>
    <property type="match status" value="1"/>
</dbReference>
<dbReference type="PANTHER" id="PTHR42693:SF53">
    <property type="entry name" value="ENDO-4-O-SULFATASE"/>
    <property type="match status" value="1"/>
</dbReference>
<evidence type="ECO:0000256" key="2">
    <source>
        <dbReference type="ARBA" id="ARBA00022723"/>
    </source>
</evidence>
<dbReference type="GO" id="GO:0046872">
    <property type="term" value="F:metal ion binding"/>
    <property type="evidence" value="ECO:0007669"/>
    <property type="project" value="UniProtKB-KW"/>
</dbReference>
<dbReference type="Gene3D" id="3.40.720.10">
    <property type="entry name" value="Alkaline Phosphatase, subunit A"/>
    <property type="match status" value="1"/>
</dbReference>
<dbReference type="HOGENOM" id="CLU_006332_9_1_0"/>
<dbReference type="InterPro" id="IPR000917">
    <property type="entry name" value="Sulfatase_N"/>
</dbReference>
<dbReference type="KEGG" id="phm:PSMK_11570"/>
<dbReference type="PANTHER" id="PTHR42693">
    <property type="entry name" value="ARYLSULFATASE FAMILY MEMBER"/>
    <property type="match status" value="1"/>
</dbReference>
<evidence type="ECO:0000313" key="6">
    <source>
        <dbReference type="EMBL" id="BAM03316.1"/>
    </source>
</evidence>
<evidence type="ECO:0000259" key="5">
    <source>
        <dbReference type="Pfam" id="PF00884"/>
    </source>
</evidence>